<proteinExistence type="predicted"/>
<accession>A0A4Y2QQK7</accession>
<keyword evidence="2" id="KW-1185">Reference proteome</keyword>
<evidence type="ECO:0000313" key="1">
    <source>
        <dbReference type="EMBL" id="GBN65603.1"/>
    </source>
</evidence>
<comment type="caution">
    <text evidence="1">The sequence shown here is derived from an EMBL/GenBank/DDBJ whole genome shotgun (WGS) entry which is preliminary data.</text>
</comment>
<evidence type="ECO:0000313" key="2">
    <source>
        <dbReference type="Proteomes" id="UP000499080"/>
    </source>
</evidence>
<reference evidence="1 2" key="1">
    <citation type="journal article" date="2019" name="Sci. Rep.">
        <title>Orb-weaving spider Araneus ventricosus genome elucidates the spidroin gene catalogue.</title>
        <authorList>
            <person name="Kono N."/>
            <person name="Nakamura H."/>
            <person name="Ohtoshi R."/>
            <person name="Moran D.A.P."/>
            <person name="Shinohara A."/>
            <person name="Yoshida Y."/>
            <person name="Fujiwara M."/>
            <person name="Mori M."/>
            <person name="Tomita M."/>
            <person name="Arakawa K."/>
        </authorList>
    </citation>
    <scope>NUCLEOTIDE SEQUENCE [LARGE SCALE GENOMIC DNA]</scope>
</reference>
<gene>
    <name evidence="1" type="ORF">AVEN_177163_1</name>
</gene>
<sequence length="74" mass="8329">MDRCKSASELSKKISVGDSLDWITTSWEKICQEVITKCLVSCGISSRKIERQLYLFDESTAEDQLAELSKLAVI</sequence>
<feature type="non-terminal residue" evidence="1">
    <location>
        <position position="74"/>
    </location>
</feature>
<protein>
    <submittedName>
        <fullName evidence="1">Uncharacterized protein</fullName>
    </submittedName>
</protein>
<name>A0A4Y2QQK7_ARAVE</name>
<organism evidence="1 2">
    <name type="scientific">Araneus ventricosus</name>
    <name type="common">Orbweaver spider</name>
    <name type="synonym">Epeira ventricosa</name>
    <dbReference type="NCBI Taxonomy" id="182803"/>
    <lineage>
        <taxon>Eukaryota</taxon>
        <taxon>Metazoa</taxon>
        <taxon>Ecdysozoa</taxon>
        <taxon>Arthropoda</taxon>
        <taxon>Chelicerata</taxon>
        <taxon>Arachnida</taxon>
        <taxon>Araneae</taxon>
        <taxon>Araneomorphae</taxon>
        <taxon>Entelegynae</taxon>
        <taxon>Araneoidea</taxon>
        <taxon>Araneidae</taxon>
        <taxon>Araneus</taxon>
    </lineage>
</organism>
<dbReference type="AlphaFoldDB" id="A0A4Y2QQK7"/>
<dbReference type="Proteomes" id="UP000499080">
    <property type="component" value="Unassembled WGS sequence"/>
</dbReference>
<dbReference type="EMBL" id="BGPR01139990">
    <property type="protein sequence ID" value="GBN65603.1"/>
    <property type="molecule type" value="Genomic_DNA"/>
</dbReference>